<dbReference type="InterPro" id="IPR011051">
    <property type="entry name" value="RmlC_Cupin_sf"/>
</dbReference>
<dbReference type="SUPFAM" id="SSF51182">
    <property type="entry name" value="RmlC-like cupins"/>
    <property type="match status" value="1"/>
</dbReference>
<proteinExistence type="predicted"/>
<dbReference type="InterPro" id="IPR014710">
    <property type="entry name" value="RmlC-like_jellyroll"/>
</dbReference>
<evidence type="ECO:0000313" key="2">
    <source>
        <dbReference type="Proteomes" id="UP001363010"/>
    </source>
</evidence>
<reference evidence="1 2" key="1">
    <citation type="submission" date="2024-03" db="EMBL/GenBank/DDBJ databases">
        <title>Novel species of the genus Variovorax.</title>
        <authorList>
            <person name="Liu Q."/>
            <person name="Xin Y.-H."/>
        </authorList>
    </citation>
    <scope>NUCLEOTIDE SEQUENCE [LARGE SCALE GENOMIC DNA]</scope>
    <source>
        <strain evidence="1 2">KACC 18501</strain>
    </source>
</reference>
<dbReference type="EMBL" id="JBBKZV010000071">
    <property type="protein sequence ID" value="MEJ8827449.1"/>
    <property type="molecule type" value="Genomic_DNA"/>
</dbReference>
<name>A0ABU8WD87_9BURK</name>
<dbReference type="Gene3D" id="2.60.120.10">
    <property type="entry name" value="Jelly Rolls"/>
    <property type="match status" value="1"/>
</dbReference>
<accession>A0ABU8WD87</accession>
<comment type="caution">
    <text evidence="1">The sequence shown here is derived from an EMBL/GenBank/DDBJ whole genome shotgun (WGS) entry which is preliminary data.</text>
</comment>
<dbReference type="CDD" id="cd02230">
    <property type="entry name" value="cupin_HP0902-like"/>
    <property type="match status" value="1"/>
</dbReference>
<dbReference type="Proteomes" id="UP001363010">
    <property type="component" value="Unassembled WGS sequence"/>
</dbReference>
<gene>
    <name evidence="1" type="ORF">WKW80_36665</name>
</gene>
<sequence length="109" mass="11526">MAIHHALSGELIDVRPFGADLENTTTRSLYKSGHLQVLRVILRAGKAMPAHQVPGEITVQCLEGCIEFTAGKVQSMRGGDLICLAGGELHALKALEDSSALVTVLLHGA</sequence>
<protein>
    <submittedName>
        <fullName evidence="1">Cupin domain-containing protein</fullName>
    </submittedName>
</protein>
<evidence type="ECO:0000313" key="1">
    <source>
        <dbReference type="EMBL" id="MEJ8827449.1"/>
    </source>
</evidence>
<dbReference type="RefSeq" id="WP_340368471.1">
    <property type="nucleotide sequence ID" value="NZ_JBBKZV010000071.1"/>
</dbReference>
<organism evidence="1 2">
    <name type="scientific">Variovorax humicola</name>
    <dbReference type="NCBI Taxonomy" id="1769758"/>
    <lineage>
        <taxon>Bacteria</taxon>
        <taxon>Pseudomonadati</taxon>
        <taxon>Pseudomonadota</taxon>
        <taxon>Betaproteobacteria</taxon>
        <taxon>Burkholderiales</taxon>
        <taxon>Comamonadaceae</taxon>
        <taxon>Variovorax</taxon>
    </lineage>
</organism>
<keyword evidence="2" id="KW-1185">Reference proteome</keyword>